<dbReference type="Pfam" id="PF03835">
    <property type="entry name" value="Rad4"/>
    <property type="match status" value="1"/>
</dbReference>
<dbReference type="SMART" id="SM01032">
    <property type="entry name" value="BHD_3"/>
    <property type="match status" value="1"/>
</dbReference>
<feature type="compositionally biased region" description="Basic and acidic residues" evidence="6">
    <location>
        <begin position="1113"/>
        <end position="1125"/>
    </location>
</feature>
<dbReference type="InterPro" id="IPR018326">
    <property type="entry name" value="Rad4_beta-hairpin_dom1"/>
</dbReference>
<feature type="region of interest" description="Disordered" evidence="6">
    <location>
        <begin position="818"/>
        <end position="848"/>
    </location>
</feature>
<evidence type="ECO:0000259" key="7">
    <source>
        <dbReference type="SMART" id="SM01030"/>
    </source>
</evidence>
<feature type="domain" description="Rad4 beta-hairpin" evidence="8">
    <location>
        <begin position="519"/>
        <end position="606"/>
    </location>
</feature>
<evidence type="ECO:0000256" key="2">
    <source>
        <dbReference type="ARBA" id="ARBA00009525"/>
    </source>
</evidence>
<dbReference type="InterPro" id="IPR018327">
    <property type="entry name" value="BHD_2"/>
</dbReference>
<comment type="caution">
    <text evidence="10">The sequence shown here is derived from an EMBL/GenBank/DDBJ whole genome shotgun (WGS) entry which is preliminary data.</text>
</comment>
<comment type="similarity">
    <text evidence="2">Belongs to the XPC family.</text>
</comment>
<evidence type="ECO:0000256" key="4">
    <source>
        <dbReference type="ARBA" id="ARBA00023204"/>
    </source>
</evidence>
<feature type="compositionally biased region" description="Basic residues" evidence="6">
    <location>
        <begin position="1011"/>
        <end position="1023"/>
    </location>
</feature>
<protein>
    <recommendedName>
        <fullName evidence="12">Rad4-domain-containing protein</fullName>
    </recommendedName>
</protein>
<name>A0A8H5CNV2_9AGAR</name>
<feature type="region of interest" description="Disordered" evidence="6">
    <location>
        <begin position="932"/>
        <end position="1125"/>
    </location>
</feature>
<dbReference type="GO" id="GO:0000111">
    <property type="term" value="C:nucleotide-excision repair factor 2 complex"/>
    <property type="evidence" value="ECO:0007669"/>
    <property type="project" value="TreeGrafter"/>
</dbReference>
<feature type="compositionally biased region" description="Acidic residues" evidence="6">
    <location>
        <begin position="13"/>
        <end position="27"/>
    </location>
</feature>
<evidence type="ECO:0000256" key="5">
    <source>
        <dbReference type="ARBA" id="ARBA00023242"/>
    </source>
</evidence>
<feature type="compositionally biased region" description="Polar residues" evidence="6">
    <location>
        <begin position="269"/>
        <end position="279"/>
    </location>
</feature>
<dbReference type="InterPro" id="IPR042488">
    <property type="entry name" value="Rad4_BHD3_sf"/>
</dbReference>
<dbReference type="GO" id="GO:0006298">
    <property type="term" value="P:mismatch repair"/>
    <property type="evidence" value="ECO:0007669"/>
    <property type="project" value="TreeGrafter"/>
</dbReference>
<feature type="compositionally biased region" description="Polar residues" evidence="6">
    <location>
        <begin position="728"/>
        <end position="742"/>
    </location>
</feature>
<dbReference type="Gene3D" id="3.90.260.10">
    <property type="entry name" value="Transglutaminase-like"/>
    <property type="match status" value="1"/>
</dbReference>
<feature type="domain" description="Rad4 beta-hairpin" evidence="7">
    <location>
        <begin position="463"/>
        <end position="517"/>
    </location>
</feature>
<feature type="compositionally biased region" description="Basic residues" evidence="6">
    <location>
        <begin position="1070"/>
        <end position="1087"/>
    </location>
</feature>
<evidence type="ECO:0000313" key="10">
    <source>
        <dbReference type="EMBL" id="KAF5344898.1"/>
    </source>
</evidence>
<feature type="domain" description="Rad4 beta-hairpin" evidence="9">
    <location>
        <begin position="613"/>
        <end position="687"/>
    </location>
</feature>
<dbReference type="InterPro" id="IPR018328">
    <property type="entry name" value="Rad4_beta-hairpin_dom3"/>
</dbReference>
<feature type="compositionally biased region" description="Acidic residues" evidence="6">
    <location>
        <begin position="1052"/>
        <end position="1061"/>
    </location>
</feature>
<dbReference type="GO" id="GO:0071942">
    <property type="term" value="C:XPC complex"/>
    <property type="evidence" value="ECO:0007669"/>
    <property type="project" value="TreeGrafter"/>
</dbReference>
<proteinExistence type="inferred from homology"/>
<gene>
    <name evidence="10" type="ORF">D9758_011558</name>
</gene>
<feature type="compositionally biased region" description="Basic and acidic residues" evidence="6">
    <location>
        <begin position="745"/>
        <end position="762"/>
    </location>
</feature>
<dbReference type="InterPro" id="IPR036985">
    <property type="entry name" value="Transglutaminase-like_sf"/>
</dbReference>
<dbReference type="InterPro" id="IPR018325">
    <property type="entry name" value="Rad4/PNGase_transGLS-fold"/>
</dbReference>
<feature type="compositionally biased region" description="Basic and acidic residues" evidence="6">
    <location>
        <begin position="818"/>
        <end position="832"/>
    </location>
</feature>
<dbReference type="GO" id="GO:0006289">
    <property type="term" value="P:nucleotide-excision repair"/>
    <property type="evidence" value="ECO:0007669"/>
    <property type="project" value="InterPro"/>
</dbReference>
<dbReference type="AlphaFoldDB" id="A0A8H5CNV2"/>
<feature type="region of interest" description="Disordered" evidence="6">
    <location>
        <begin position="234"/>
        <end position="329"/>
    </location>
</feature>
<comment type="subcellular location">
    <subcellularLocation>
        <location evidence="1">Nucleus</location>
    </subcellularLocation>
</comment>
<evidence type="ECO:0000256" key="3">
    <source>
        <dbReference type="ARBA" id="ARBA00022763"/>
    </source>
</evidence>
<dbReference type="SMART" id="SM01031">
    <property type="entry name" value="BHD_2"/>
    <property type="match status" value="1"/>
</dbReference>
<feature type="region of interest" description="Disordered" evidence="6">
    <location>
        <begin position="728"/>
        <end position="762"/>
    </location>
</feature>
<dbReference type="PANTHER" id="PTHR12135:SF0">
    <property type="entry name" value="DNA REPAIR PROTEIN COMPLEMENTING XP-C CELLS"/>
    <property type="match status" value="1"/>
</dbReference>
<feature type="compositionally biased region" description="Basic and acidic residues" evidence="6">
    <location>
        <begin position="281"/>
        <end position="308"/>
    </location>
</feature>
<dbReference type="Gene3D" id="2.20.20.110">
    <property type="entry name" value="Rad4, beta-hairpin domain BHD1"/>
    <property type="match status" value="1"/>
</dbReference>
<evidence type="ECO:0000256" key="6">
    <source>
        <dbReference type="SAM" id="MobiDB-lite"/>
    </source>
</evidence>
<evidence type="ECO:0000256" key="1">
    <source>
        <dbReference type="ARBA" id="ARBA00004123"/>
    </source>
</evidence>
<keyword evidence="11" id="KW-1185">Reference proteome</keyword>
<dbReference type="GO" id="GO:0003684">
    <property type="term" value="F:damaged DNA binding"/>
    <property type="evidence" value="ECO:0007669"/>
    <property type="project" value="InterPro"/>
</dbReference>
<feature type="region of interest" description="Disordered" evidence="6">
    <location>
        <begin position="1"/>
        <end position="27"/>
    </location>
</feature>
<keyword evidence="4" id="KW-0234">DNA repair</keyword>
<dbReference type="GO" id="GO:0003697">
    <property type="term" value="F:single-stranded DNA binding"/>
    <property type="evidence" value="ECO:0007669"/>
    <property type="project" value="TreeGrafter"/>
</dbReference>
<keyword evidence="3" id="KW-0227">DNA damage</keyword>
<dbReference type="SUPFAM" id="SSF54001">
    <property type="entry name" value="Cysteine proteinases"/>
    <property type="match status" value="1"/>
</dbReference>
<sequence length="1135" mass="124651">MSTIDDPVLEPLPDADSDDELDWEEVPVPEEQKHLEIVIQARPKEKETPSAKKGISHAERLLRIDVHKVHTVTLLLNAKIRNRWLNDELLHARLLSLTPLSLQNSLAMIHPSRVPEQAKRGRMFETAVGHLVEWWSQEFFEVIPEGHIQNRTFDSIQKGLISHGFGPDTPEDKLIDDETLEDILDEDAEIIRSSKSLMKHALMQRGSRDLCARGLSIPARLVVSLQSVPWQASVGKPKPKYVKKDKGKAAAKGDMSEEQSEMLEDSGAVASSSKSTIDNASEFKGEGQRLDGAPVEKSEKAKGKEKAKPPIKLRKTKSKGNVLGSKPAPPKVRYIDPRISPPVFWTEVFSRPDSRWIPVDPIRGIVNKSKVFDPSDTPSGVHVDNRMMYVLAFEEDGYARDVTRRYAKQYGAKVAKAQGGSLAPGAGGKGRAQWWQRVVGAVTRPFRLNRDDLEDAEFEQAQWNEGMPTTIGGFKDHPLYVLPRHLKQNETLYPSPPATPELGKFRGEPVYSRSAVVLLKTAENWLRSEGRSVKEGAQPLKLIKMRASTVGRRRELKMLKEGLRVAGESGSGGGDAGAGAAGASKQQAEVMQGLYARHQTELFVPPPVIDGIVPKNNFGNIDLYVPSMLPRGAVHIPFKGVAKIARKLGLDFGEAVTGFEFRKRIATPIMEGIVIASEHETVVLEAFWEAEQESERKARAKREERVIKQWTRLIHGLRIRQRLQAQYASNTTNDKAAETTPQGMDVDRESHQHHDEDESHMHLTGEGGFLLRGADDVVQSYSLPKAQHFTPHFDIAGPSGSGLTSTLTLTSMMSNLDKGYDTNGESKRKDVRSGPNARGGASEDLDSGHDRMAFAMETMDVDDDDDVHMHLNPTSLSLRHGHSLPSAAESTSAEFVPKTMEELAEEAVRANGPGGHAEDGEVEEIDIVPTSTLVGKENGAGGGASSGIGRSTRRGAARATVIHQVNDHDESTAEPAVNGNTKRTTRNASVRGTSRGRGRGQGRGKGAAAGRGRKPKKSTRKRKRDEEEDKEDEAVSDDDDDAEMDDHIHLEADDDEGDGGGDDGKDKGPAVKRKSSTSPAKRTRANKTKTTTSTVPVPVPIPTSTRTLRPRASKTEAQLRGEKEMEEAYRRAIAQ</sequence>
<keyword evidence="5" id="KW-0539">Nucleus</keyword>
<feature type="compositionally biased region" description="Acidic residues" evidence="6">
    <location>
        <begin position="1026"/>
        <end position="1044"/>
    </location>
</feature>
<reference evidence="10 11" key="1">
    <citation type="journal article" date="2020" name="ISME J.">
        <title>Uncovering the hidden diversity of litter-decomposition mechanisms in mushroom-forming fungi.</title>
        <authorList>
            <person name="Floudas D."/>
            <person name="Bentzer J."/>
            <person name="Ahren D."/>
            <person name="Johansson T."/>
            <person name="Persson P."/>
            <person name="Tunlid A."/>
        </authorList>
    </citation>
    <scope>NUCLEOTIDE SEQUENCE [LARGE SCALE GENOMIC DNA]</scope>
    <source>
        <strain evidence="10 11">CBS 291.85</strain>
    </source>
</reference>
<dbReference type="Pfam" id="PF10405">
    <property type="entry name" value="BHD_3"/>
    <property type="match status" value="1"/>
</dbReference>
<accession>A0A8H5CNV2</accession>
<dbReference type="FunFam" id="3.30.70.2460:FF:000001">
    <property type="entry name" value="DNA repair protein Rad4 family"/>
    <property type="match status" value="1"/>
</dbReference>
<evidence type="ECO:0000259" key="9">
    <source>
        <dbReference type="SMART" id="SM01032"/>
    </source>
</evidence>
<organism evidence="10 11">
    <name type="scientific">Tetrapyrgos nigripes</name>
    <dbReference type="NCBI Taxonomy" id="182062"/>
    <lineage>
        <taxon>Eukaryota</taxon>
        <taxon>Fungi</taxon>
        <taxon>Dikarya</taxon>
        <taxon>Basidiomycota</taxon>
        <taxon>Agaricomycotina</taxon>
        <taxon>Agaricomycetes</taxon>
        <taxon>Agaricomycetidae</taxon>
        <taxon>Agaricales</taxon>
        <taxon>Marasmiineae</taxon>
        <taxon>Marasmiaceae</taxon>
        <taxon>Tetrapyrgos</taxon>
    </lineage>
</organism>
<dbReference type="SMART" id="SM01030">
    <property type="entry name" value="BHD_1"/>
    <property type="match status" value="1"/>
</dbReference>
<dbReference type="OrthoDB" id="300780at2759"/>
<dbReference type="GO" id="GO:0005737">
    <property type="term" value="C:cytoplasm"/>
    <property type="evidence" value="ECO:0007669"/>
    <property type="project" value="TreeGrafter"/>
</dbReference>
<feature type="compositionally biased region" description="Polar residues" evidence="6">
    <location>
        <begin position="978"/>
        <end position="990"/>
    </location>
</feature>
<evidence type="ECO:0000313" key="11">
    <source>
        <dbReference type="Proteomes" id="UP000559256"/>
    </source>
</evidence>
<feature type="compositionally biased region" description="Basic residues" evidence="6">
    <location>
        <begin position="309"/>
        <end position="318"/>
    </location>
</feature>
<evidence type="ECO:0008006" key="12">
    <source>
        <dbReference type="Google" id="ProtNLM"/>
    </source>
</evidence>
<dbReference type="Pfam" id="PF10404">
    <property type="entry name" value="BHD_2"/>
    <property type="match status" value="1"/>
</dbReference>
<dbReference type="Gene3D" id="3.30.70.2460">
    <property type="entry name" value="Rad4, beta-hairpin domain BHD3"/>
    <property type="match status" value="1"/>
</dbReference>
<feature type="compositionally biased region" description="Low complexity" evidence="6">
    <location>
        <begin position="1088"/>
        <end position="1107"/>
    </location>
</feature>
<dbReference type="EMBL" id="JAACJM010000117">
    <property type="protein sequence ID" value="KAF5344898.1"/>
    <property type="molecule type" value="Genomic_DNA"/>
</dbReference>
<evidence type="ECO:0000259" key="8">
    <source>
        <dbReference type="SMART" id="SM01031"/>
    </source>
</evidence>
<dbReference type="PANTHER" id="PTHR12135">
    <property type="entry name" value="DNA REPAIR PROTEIN XP-C / RAD4"/>
    <property type="match status" value="1"/>
</dbReference>
<dbReference type="Proteomes" id="UP000559256">
    <property type="component" value="Unassembled WGS sequence"/>
</dbReference>
<dbReference type="Pfam" id="PF10403">
    <property type="entry name" value="BHD_1"/>
    <property type="match status" value="1"/>
</dbReference>
<dbReference type="InterPro" id="IPR038765">
    <property type="entry name" value="Papain-like_cys_pep_sf"/>
</dbReference>
<dbReference type="InterPro" id="IPR004583">
    <property type="entry name" value="DNA_repair_Rad4"/>
</dbReference>